<sequence>MLRSDNRYSRFIAWLKILLPVSALALLSTMFLISKSVDPTTSLTYARVNLEELTGEQRIDSPRFSSVTEDGAAITFSAKSAVPDPEQTNIFTADGLAARIETPDGGAVDINASKAVINGSSNIVDLSGGVTLVTSTNYHIATSGLSTAMDATSAKTLGPVEADGPMGHLTAGLAEITREGEGSDTYLLVFKGGVKLIYDPKTEGTYK</sequence>
<name>A0A1I0MPW1_9RHOB</name>
<evidence type="ECO:0000256" key="1">
    <source>
        <dbReference type="SAM" id="Phobius"/>
    </source>
</evidence>
<dbReference type="EMBL" id="FOJB01000001">
    <property type="protein sequence ID" value="SEV90649.1"/>
    <property type="molecule type" value="Genomic_DNA"/>
</dbReference>
<gene>
    <name evidence="2" type="ORF">SAMN05444851_0235</name>
</gene>
<dbReference type="AlphaFoldDB" id="A0A1I0MPW1"/>
<organism evidence="2 3">
    <name type="scientific">Aliiroseovarius sediminilitoris</name>
    <dbReference type="NCBI Taxonomy" id="1173584"/>
    <lineage>
        <taxon>Bacteria</taxon>
        <taxon>Pseudomonadati</taxon>
        <taxon>Pseudomonadota</taxon>
        <taxon>Alphaproteobacteria</taxon>
        <taxon>Rhodobacterales</taxon>
        <taxon>Paracoccaceae</taxon>
        <taxon>Aliiroseovarius</taxon>
    </lineage>
</organism>
<keyword evidence="1" id="KW-0472">Membrane</keyword>
<feature type="transmembrane region" description="Helical" evidence="1">
    <location>
        <begin position="12"/>
        <end position="33"/>
    </location>
</feature>
<evidence type="ECO:0000313" key="3">
    <source>
        <dbReference type="Proteomes" id="UP000199650"/>
    </source>
</evidence>
<keyword evidence="1" id="KW-1133">Transmembrane helix</keyword>
<reference evidence="2 3" key="1">
    <citation type="submission" date="2016-10" db="EMBL/GenBank/DDBJ databases">
        <authorList>
            <person name="de Groot N.N."/>
        </authorList>
    </citation>
    <scope>NUCLEOTIDE SEQUENCE [LARGE SCALE GENOMIC DNA]</scope>
    <source>
        <strain evidence="2 3">DSM 29439</strain>
    </source>
</reference>
<dbReference type="RefSeq" id="WP_091427544.1">
    <property type="nucleotide sequence ID" value="NZ_FOJB01000001.1"/>
</dbReference>
<dbReference type="Proteomes" id="UP000199650">
    <property type="component" value="Unassembled WGS sequence"/>
</dbReference>
<evidence type="ECO:0000313" key="2">
    <source>
        <dbReference type="EMBL" id="SEV90649.1"/>
    </source>
</evidence>
<proteinExistence type="predicted"/>
<dbReference type="OrthoDB" id="7871110at2"/>
<protein>
    <submittedName>
        <fullName evidence="2">Lipopolysaccharide export system protein LptC</fullName>
    </submittedName>
</protein>
<dbReference type="STRING" id="1173584.SAMN05444851_0235"/>
<accession>A0A1I0MPW1</accession>
<keyword evidence="3" id="KW-1185">Reference proteome</keyword>
<keyword evidence="1" id="KW-0812">Transmembrane</keyword>